<comment type="caution">
    <text evidence="3">The sequence shown here is derived from an EMBL/GenBank/DDBJ whole genome shotgun (WGS) entry which is preliminary data.</text>
</comment>
<keyword evidence="3" id="KW-0560">Oxidoreductase</keyword>
<dbReference type="PANTHER" id="PTHR20883">
    <property type="entry name" value="PHYTANOYL-COA DIOXYGENASE DOMAIN CONTAINING 1"/>
    <property type="match status" value="1"/>
</dbReference>
<name>A0AAE3RBG4_9BACT</name>
<evidence type="ECO:0000256" key="1">
    <source>
        <dbReference type="ARBA" id="ARBA00022723"/>
    </source>
</evidence>
<dbReference type="Proteomes" id="UP001232063">
    <property type="component" value="Unassembled WGS sequence"/>
</dbReference>
<dbReference type="GO" id="GO:0016706">
    <property type="term" value="F:2-oxoglutarate-dependent dioxygenase activity"/>
    <property type="evidence" value="ECO:0007669"/>
    <property type="project" value="UniProtKB-ARBA"/>
</dbReference>
<gene>
    <name evidence="3" type="ORF">QNI22_27225</name>
</gene>
<dbReference type="AlphaFoldDB" id="A0AAE3RBG4"/>
<dbReference type="GO" id="GO:0005506">
    <property type="term" value="F:iron ion binding"/>
    <property type="evidence" value="ECO:0007669"/>
    <property type="project" value="UniProtKB-ARBA"/>
</dbReference>
<keyword evidence="4" id="KW-1185">Reference proteome</keyword>
<reference evidence="3" key="1">
    <citation type="submission" date="2023-05" db="EMBL/GenBank/DDBJ databases">
        <authorList>
            <person name="Zhang X."/>
        </authorList>
    </citation>
    <scope>NUCLEOTIDE SEQUENCE</scope>
    <source>
        <strain evidence="3">BD1B2-1</strain>
    </source>
</reference>
<evidence type="ECO:0000256" key="2">
    <source>
        <dbReference type="ARBA" id="ARBA00023004"/>
    </source>
</evidence>
<protein>
    <submittedName>
        <fullName evidence="3">Phytanoyl-CoA dioxygenase family protein</fullName>
    </submittedName>
</protein>
<proteinExistence type="predicted"/>
<dbReference type="Gene3D" id="2.60.120.620">
    <property type="entry name" value="q2cbj1_9rhob like domain"/>
    <property type="match status" value="1"/>
</dbReference>
<accession>A0AAE3RBG4</accession>
<sequence length="261" mass="29270">MEIMLTENQIYDFIQRGYVRIENAFSSELAAQCRTILWKDTGCDPQDTSTWTQPVVRLGEYSQEPFRQAANTPVLQAAYNQLVGEQRWLPRQSLGSFPVRFPHIQDPGDTGWHVDASFPGADVNDFFAWRINVFSKGRALLMLFLFSDVTEADAPTRILAGSHLDIAALLKTKGEEGLSFMELAQQIEPALDRPLHLATGTAGTVYLCHPFLVHGAQAHHGTNPKFMAQPPLLPSKPFQLDREDGFYSPVEQAIRLSINEK</sequence>
<dbReference type="Pfam" id="PF05721">
    <property type="entry name" value="PhyH"/>
    <property type="match status" value="1"/>
</dbReference>
<keyword evidence="2" id="KW-0408">Iron</keyword>
<organism evidence="3 4">
    <name type="scientific">Xanthocytophaga agilis</name>
    <dbReference type="NCBI Taxonomy" id="3048010"/>
    <lineage>
        <taxon>Bacteria</taxon>
        <taxon>Pseudomonadati</taxon>
        <taxon>Bacteroidota</taxon>
        <taxon>Cytophagia</taxon>
        <taxon>Cytophagales</taxon>
        <taxon>Rhodocytophagaceae</taxon>
        <taxon>Xanthocytophaga</taxon>
    </lineage>
</organism>
<evidence type="ECO:0000313" key="3">
    <source>
        <dbReference type="EMBL" id="MDJ1504382.1"/>
    </source>
</evidence>
<keyword evidence="1" id="KW-0479">Metal-binding</keyword>
<evidence type="ECO:0000313" key="4">
    <source>
        <dbReference type="Proteomes" id="UP001232063"/>
    </source>
</evidence>
<dbReference type="SUPFAM" id="SSF51197">
    <property type="entry name" value="Clavaminate synthase-like"/>
    <property type="match status" value="1"/>
</dbReference>
<keyword evidence="3" id="KW-0223">Dioxygenase</keyword>
<dbReference type="EMBL" id="JASJOU010000011">
    <property type="protein sequence ID" value="MDJ1504382.1"/>
    <property type="molecule type" value="Genomic_DNA"/>
</dbReference>
<dbReference type="InterPro" id="IPR008775">
    <property type="entry name" value="Phytyl_CoA_dOase-like"/>
</dbReference>
<dbReference type="PANTHER" id="PTHR20883:SF15">
    <property type="entry name" value="PHYTANOYL-COA DIOXYGENASE DOMAIN-CONTAINING PROTEIN 1"/>
    <property type="match status" value="1"/>
</dbReference>